<evidence type="ECO:0000313" key="1">
    <source>
        <dbReference type="EMBL" id="QHU31678.1"/>
    </source>
</evidence>
<protein>
    <submittedName>
        <fullName evidence="1">Uncharacterized protein</fullName>
    </submittedName>
</protein>
<name>A0A6C0LNZ6_9ZZZZ</name>
<reference evidence="1" key="1">
    <citation type="journal article" date="2020" name="Nature">
        <title>Giant virus diversity and host interactions through global metagenomics.</title>
        <authorList>
            <person name="Schulz F."/>
            <person name="Roux S."/>
            <person name="Paez-Espino D."/>
            <person name="Jungbluth S."/>
            <person name="Walsh D.A."/>
            <person name="Denef V.J."/>
            <person name="McMahon K.D."/>
            <person name="Konstantinidis K.T."/>
            <person name="Eloe-Fadrosh E.A."/>
            <person name="Kyrpides N.C."/>
            <person name="Woyke T."/>
        </authorList>
    </citation>
    <scope>NUCLEOTIDE SEQUENCE</scope>
    <source>
        <strain evidence="1">GVMAG-M-3300027963-41</strain>
    </source>
</reference>
<dbReference type="EMBL" id="MN740532">
    <property type="protein sequence ID" value="QHU31678.1"/>
    <property type="molecule type" value="Genomic_DNA"/>
</dbReference>
<dbReference type="AlphaFoldDB" id="A0A6C0LNZ6"/>
<sequence length="295" mass="33034">MNIDQGAQFIVQQIHSRKPFFIGKLGTSELDVLIFYTQYRQKTHAPPYPQNIKINIARNGGLFPATDKSIDSWAVHMLTEVLPAGAGFAVWNPTVGNIEKAILNTFSPKAKQFPLRTLEPYYINVLEDRWTYNLTKHAKVAVVSPFYKSIEHQWKKRDAIWGTNTIWGPVPPTIIPVRTGYSPYLSTTTGLWSTEIINGGWKEAVADTVRQVKETGALFAIVGCGALSLPICYALKKEHISAIHTGGATQILFGIKGHRWLNHSTISEFFNEAWAFPFPEEIPTGAQEVEGGCYW</sequence>
<proteinExistence type="predicted"/>
<organism evidence="1">
    <name type="scientific">viral metagenome</name>
    <dbReference type="NCBI Taxonomy" id="1070528"/>
    <lineage>
        <taxon>unclassified sequences</taxon>
        <taxon>metagenomes</taxon>
        <taxon>organismal metagenomes</taxon>
    </lineage>
</organism>
<accession>A0A6C0LNZ6</accession>